<evidence type="ECO:0000256" key="1">
    <source>
        <dbReference type="SAM" id="SignalP"/>
    </source>
</evidence>
<evidence type="ECO:0000313" key="4">
    <source>
        <dbReference type="Proteomes" id="UP000663828"/>
    </source>
</evidence>
<dbReference type="EMBL" id="CAJNOR010000998">
    <property type="protein sequence ID" value="CAF1053644.1"/>
    <property type="molecule type" value="Genomic_DNA"/>
</dbReference>
<name>A0A814KNA5_ADIRI</name>
<dbReference type="InterPro" id="IPR011050">
    <property type="entry name" value="Pectin_lyase_fold/virulence"/>
</dbReference>
<accession>A0A814KNA5</accession>
<keyword evidence="1" id="KW-0732">Signal</keyword>
<dbReference type="SUPFAM" id="SSF51126">
    <property type="entry name" value="Pectin lyase-like"/>
    <property type="match status" value="1"/>
</dbReference>
<evidence type="ECO:0000313" key="3">
    <source>
        <dbReference type="EMBL" id="CAF1418825.1"/>
    </source>
</evidence>
<dbReference type="InterPro" id="IPR012334">
    <property type="entry name" value="Pectin_lyas_fold"/>
</dbReference>
<comment type="caution">
    <text evidence="2">The sequence shown here is derived from an EMBL/GenBank/DDBJ whole genome shotgun (WGS) entry which is preliminary data.</text>
</comment>
<reference evidence="2" key="1">
    <citation type="submission" date="2021-02" db="EMBL/GenBank/DDBJ databases">
        <authorList>
            <person name="Nowell W R."/>
        </authorList>
    </citation>
    <scope>NUCLEOTIDE SEQUENCE</scope>
</reference>
<keyword evidence="4" id="KW-1185">Reference proteome</keyword>
<dbReference type="OrthoDB" id="5949092at2759"/>
<dbReference type="Gene3D" id="2.160.20.10">
    <property type="entry name" value="Single-stranded right-handed beta-helix, Pectin lyase-like"/>
    <property type="match status" value="1"/>
</dbReference>
<dbReference type="PANTHER" id="PTHR36453:SF1">
    <property type="entry name" value="RIGHT HANDED BETA HELIX DOMAIN-CONTAINING PROTEIN"/>
    <property type="match status" value="1"/>
</dbReference>
<gene>
    <name evidence="3" type="ORF">EDS130_LOCUS37305</name>
    <name evidence="2" type="ORF">XAT740_LOCUS15907</name>
</gene>
<dbReference type="Proteomes" id="UP000663852">
    <property type="component" value="Unassembled WGS sequence"/>
</dbReference>
<dbReference type="AlphaFoldDB" id="A0A814KNA5"/>
<protein>
    <submittedName>
        <fullName evidence="2">Uncharacterized protein</fullName>
    </submittedName>
</protein>
<proteinExistence type="predicted"/>
<feature type="signal peptide" evidence="1">
    <location>
        <begin position="1"/>
        <end position="21"/>
    </location>
</feature>
<dbReference type="EMBL" id="CAJNOJ010000364">
    <property type="protein sequence ID" value="CAF1418825.1"/>
    <property type="molecule type" value="Genomic_DNA"/>
</dbReference>
<dbReference type="Proteomes" id="UP000663828">
    <property type="component" value="Unassembled WGS sequence"/>
</dbReference>
<feature type="chain" id="PRO_5036225045" evidence="1">
    <location>
        <begin position="22"/>
        <end position="565"/>
    </location>
</feature>
<dbReference type="PANTHER" id="PTHR36453">
    <property type="entry name" value="SECRETED PROTEIN-RELATED"/>
    <property type="match status" value="1"/>
</dbReference>
<evidence type="ECO:0000313" key="2">
    <source>
        <dbReference type="EMBL" id="CAF1053644.1"/>
    </source>
</evidence>
<sequence length="565" mass="62962">MNIFLSKMFIFVIGYVNIVNSASLISSDPRHGTVRNSNIPLVDDCALRAFTVEMAAYIQPNASRSNWTALSESALQMNECHDQSYRVQKSSNTRKSFETLQTTKNSDCFRTIFVQDSMGNDLFDGTLDRPLKTIPVALSLTRNLRLAHGNEIQLCIVIRGGTYYLGTNATTNSSQIGAISLTSNDSNLIIENYKDERVILSGGILLQLQWSVYKKTSTGGTIMKALLPPNVKLSDFNELYIDGRRAIVAKYPNGDPATQGLYAKEPGFSFDAEFWWQPEHNRSQEIHIAEPFRNGTHFSHYQIGLNGGASVFNPPSSFWSTARPYGNNNYVVPRGVIGKLHSLPHMSNWTKPTTGLVHVFHSLYWGSWVFEIASVHPMEKRIMFGRGGFQEARGHRFGGPFYVANIFEELDSPNEWFLDKDSRTLYFMPNGTMPNVFVASQISCLISLRGNSIQEPVNNISIRGLIFTETSNTYLRDYIVPSGGDWSVHRGGTIFLTNTTNVTVSENLFTELGSNAVAVIEYNKDTLVTLNEFVWLADSAVILVGTTNGIDGFSVATQPTNIMIL</sequence>
<organism evidence="2 4">
    <name type="scientific">Adineta ricciae</name>
    <name type="common">Rotifer</name>
    <dbReference type="NCBI Taxonomy" id="249248"/>
    <lineage>
        <taxon>Eukaryota</taxon>
        <taxon>Metazoa</taxon>
        <taxon>Spiralia</taxon>
        <taxon>Gnathifera</taxon>
        <taxon>Rotifera</taxon>
        <taxon>Eurotatoria</taxon>
        <taxon>Bdelloidea</taxon>
        <taxon>Adinetida</taxon>
        <taxon>Adinetidae</taxon>
        <taxon>Adineta</taxon>
    </lineage>
</organism>